<dbReference type="EMBL" id="SOZE01000010">
    <property type="protein sequence ID" value="TFF37457.1"/>
    <property type="molecule type" value="Genomic_DNA"/>
</dbReference>
<name>A0A4Y8SFW9_9SPHI</name>
<dbReference type="OrthoDB" id="9854341at2"/>
<dbReference type="AlphaFoldDB" id="A0A4Y8SFW9"/>
<accession>A0A4Y8SFW9</accession>
<sequence>MSPKTYTVEKKGFAMIAFIAIFALLLLIYGQPPFAVTIIAAIVVAIFTTVQLRWEYTYKVVIDTDNKQVTVVTKSRTNTVIDTVPFNEVYFTYKKRFDYYGGGMGRFGTKPTRDILQMECKRKTLALLVPWQDGWDNRMIMSLAKDLAAAGVKQVVDKGNDNEIVVIPA</sequence>
<feature type="transmembrane region" description="Helical" evidence="1">
    <location>
        <begin position="12"/>
        <end position="29"/>
    </location>
</feature>
<protein>
    <submittedName>
        <fullName evidence="2">Uncharacterized protein</fullName>
    </submittedName>
</protein>
<proteinExistence type="predicted"/>
<dbReference type="Proteomes" id="UP000297540">
    <property type="component" value="Unassembled WGS sequence"/>
</dbReference>
<keyword evidence="1" id="KW-0812">Transmembrane</keyword>
<comment type="caution">
    <text evidence="2">The sequence shown here is derived from an EMBL/GenBank/DDBJ whole genome shotgun (WGS) entry which is preliminary data.</text>
</comment>
<feature type="transmembrane region" description="Helical" evidence="1">
    <location>
        <begin position="35"/>
        <end position="54"/>
    </location>
</feature>
<evidence type="ECO:0000313" key="2">
    <source>
        <dbReference type="EMBL" id="TFF37457.1"/>
    </source>
</evidence>
<dbReference type="RefSeq" id="WP_133231062.1">
    <property type="nucleotide sequence ID" value="NZ_SOZE01000010.1"/>
</dbReference>
<organism evidence="2 3">
    <name type="scientific">Mucilaginibacter psychrotolerans</name>
    <dbReference type="NCBI Taxonomy" id="1524096"/>
    <lineage>
        <taxon>Bacteria</taxon>
        <taxon>Pseudomonadati</taxon>
        <taxon>Bacteroidota</taxon>
        <taxon>Sphingobacteriia</taxon>
        <taxon>Sphingobacteriales</taxon>
        <taxon>Sphingobacteriaceae</taxon>
        <taxon>Mucilaginibacter</taxon>
    </lineage>
</organism>
<evidence type="ECO:0000256" key="1">
    <source>
        <dbReference type="SAM" id="Phobius"/>
    </source>
</evidence>
<gene>
    <name evidence="2" type="ORF">E2R66_11665</name>
</gene>
<reference evidence="2 3" key="1">
    <citation type="journal article" date="2017" name="Int. J. Syst. Evol. Microbiol.">
        <title>Mucilaginibacterpsychrotolerans sp. nov., isolated from peatlands.</title>
        <authorList>
            <person name="Deng Y."/>
            <person name="Shen L."/>
            <person name="Xu B."/>
            <person name="Liu Y."/>
            <person name="Gu Z."/>
            <person name="Liu H."/>
            <person name="Zhou Y."/>
        </authorList>
    </citation>
    <scope>NUCLEOTIDE SEQUENCE [LARGE SCALE GENOMIC DNA]</scope>
    <source>
        <strain evidence="2 3">NH7-4</strain>
    </source>
</reference>
<keyword evidence="1" id="KW-0472">Membrane</keyword>
<keyword evidence="1" id="KW-1133">Transmembrane helix</keyword>
<keyword evidence="3" id="KW-1185">Reference proteome</keyword>
<evidence type="ECO:0000313" key="3">
    <source>
        <dbReference type="Proteomes" id="UP000297540"/>
    </source>
</evidence>